<dbReference type="InterPro" id="IPR029063">
    <property type="entry name" value="SAM-dependent_MTases_sf"/>
</dbReference>
<dbReference type="GO" id="GO:0008168">
    <property type="term" value="F:methyltransferase activity"/>
    <property type="evidence" value="ECO:0007669"/>
    <property type="project" value="UniProtKB-KW"/>
</dbReference>
<dbReference type="Gene3D" id="3.40.50.150">
    <property type="entry name" value="Vaccinia Virus protein VP39"/>
    <property type="match status" value="1"/>
</dbReference>
<feature type="domain" description="RNA-binding S4" evidence="4">
    <location>
        <begin position="1"/>
        <end position="66"/>
    </location>
</feature>
<feature type="non-terminal residue" evidence="5">
    <location>
        <position position="202"/>
    </location>
</feature>
<dbReference type="GO" id="GO:0003723">
    <property type="term" value="F:RNA binding"/>
    <property type="evidence" value="ECO:0007669"/>
    <property type="project" value="UniProtKB-KW"/>
</dbReference>
<dbReference type="PANTHER" id="PTHR32319">
    <property type="entry name" value="BACTERIAL HEMOLYSIN-LIKE PROTEIN"/>
    <property type="match status" value="1"/>
</dbReference>
<dbReference type="SMART" id="SM00363">
    <property type="entry name" value="S4"/>
    <property type="match status" value="1"/>
</dbReference>
<dbReference type="EMBL" id="DVOL01000080">
    <property type="protein sequence ID" value="HIV11144.1"/>
    <property type="molecule type" value="Genomic_DNA"/>
</dbReference>
<proteinExistence type="inferred from homology"/>
<evidence type="ECO:0000313" key="5">
    <source>
        <dbReference type="EMBL" id="HIV11144.1"/>
    </source>
</evidence>
<dbReference type="PROSITE" id="PS50889">
    <property type="entry name" value="S4"/>
    <property type="match status" value="1"/>
</dbReference>
<sequence>MRLDIYLVTSGIAPSREKAKGYIKDGLVTVNGAVTRKPSDEVGEGDTVKYLGLGERYVSRGGLKLEAAINRFSLDVKGLVCLDIGASTGGFTDCLLQSGAMRVYAVDVGHEQLSRKLAEDKRVISIEGVNVKDLSPDIIPEKPDIVTADLSFISVLYALRAAFTLMKDSARGVFLIKPQFEAGREFLSKGGIVRDRAAHIEV</sequence>
<dbReference type="CDD" id="cd00165">
    <property type="entry name" value="S4"/>
    <property type="match status" value="1"/>
</dbReference>
<evidence type="ECO:0000256" key="2">
    <source>
        <dbReference type="ARBA" id="ARBA00029460"/>
    </source>
</evidence>
<dbReference type="InterPro" id="IPR047048">
    <property type="entry name" value="TlyA"/>
</dbReference>
<dbReference type="PANTHER" id="PTHR32319:SF0">
    <property type="entry name" value="BACTERIAL HEMOLYSIN-LIKE PROTEIN"/>
    <property type="match status" value="1"/>
</dbReference>
<dbReference type="Pfam" id="PF01479">
    <property type="entry name" value="S4"/>
    <property type="match status" value="1"/>
</dbReference>
<dbReference type="SUPFAM" id="SSF53335">
    <property type="entry name" value="S-adenosyl-L-methionine-dependent methyltransferases"/>
    <property type="match status" value="1"/>
</dbReference>
<dbReference type="CDD" id="cd02440">
    <property type="entry name" value="AdoMet_MTases"/>
    <property type="match status" value="1"/>
</dbReference>
<keyword evidence="5" id="KW-0808">Transferase</keyword>
<dbReference type="AlphaFoldDB" id="A0A9D1T4W1"/>
<dbReference type="InterPro" id="IPR036986">
    <property type="entry name" value="S4_RNA-bd_sf"/>
</dbReference>
<reference evidence="5" key="2">
    <citation type="journal article" date="2021" name="PeerJ">
        <title>Extensive microbial diversity within the chicken gut microbiome revealed by metagenomics and culture.</title>
        <authorList>
            <person name="Gilroy R."/>
            <person name="Ravi A."/>
            <person name="Getino M."/>
            <person name="Pursley I."/>
            <person name="Horton D.L."/>
            <person name="Alikhan N.F."/>
            <person name="Baker D."/>
            <person name="Gharbi K."/>
            <person name="Hall N."/>
            <person name="Watson M."/>
            <person name="Adriaenssens E.M."/>
            <person name="Foster-Nyarko E."/>
            <person name="Jarju S."/>
            <person name="Secka A."/>
            <person name="Antonio M."/>
            <person name="Oren A."/>
            <person name="Chaudhuri R.R."/>
            <person name="La Ragione R."/>
            <person name="Hildebrand F."/>
            <person name="Pallen M.J."/>
        </authorList>
    </citation>
    <scope>NUCLEOTIDE SEQUENCE</scope>
    <source>
        <strain evidence="5">1370</strain>
    </source>
</reference>
<evidence type="ECO:0000256" key="3">
    <source>
        <dbReference type="PROSITE-ProRule" id="PRU00182"/>
    </source>
</evidence>
<name>A0A9D1T4W1_9FIRM</name>
<dbReference type="InterPro" id="IPR002877">
    <property type="entry name" value="RNA_MeTrfase_FtsJ_dom"/>
</dbReference>
<keyword evidence="5" id="KW-0489">Methyltransferase</keyword>
<comment type="similarity">
    <text evidence="2">Belongs to the TlyA family.</text>
</comment>
<dbReference type="Proteomes" id="UP000823960">
    <property type="component" value="Unassembled WGS sequence"/>
</dbReference>
<organism evidence="5 6">
    <name type="scientific">Candidatus Faeciplasma avium</name>
    <dbReference type="NCBI Taxonomy" id="2840798"/>
    <lineage>
        <taxon>Bacteria</taxon>
        <taxon>Bacillati</taxon>
        <taxon>Bacillota</taxon>
        <taxon>Clostridia</taxon>
        <taxon>Eubacteriales</taxon>
        <taxon>Oscillospiraceae</taxon>
        <taxon>Oscillospiraceae incertae sedis</taxon>
        <taxon>Candidatus Faeciplasma</taxon>
    </lineage>
</organism>
<dbReference type="InterPro" id="IPR004538">
    <property type="entry name" value="Hemolysin_A/TlyA"/>
</dbReference>
<evidence type="ECO:0000256" key="1">
    <source>
        <dbReference type="ARBA" id="ARBA00022884"/>
    </source>
</evidence>
<keyword evidence="1 3" id="KW-0694">RNA-binding</keyword>
<dbReference type="Gene3D" id="3.10.290.10">
    <property type="entry name" value="RNA-binding S4 domain"/>
    <property type="match status" value="1"/>
</dbReference>
<evidence type="ECO:0000313" key="6">
    <source>
        <dbReference type="Proteomes" id="UP000823960"/>
    </source>
</evidence>
<dbReference type="Pfam" id="PF01728">
    <property type="entry name" value="FtsJ"/>
    <property type="match status" value="1"/>
</dbReference>
<dbReference type="GO" id="GO:0032259">
    <property type="term" value="P:methylation"/>
    <property type="evidence" value="ECO:0007669"/>
    <property type="project" value="UniProtKB-KW"/>
</dbReference>
<gene>
    <name evidence="5" type="ORF">IAD28_05580</name>
</gene>
<dbReference type="InterPro" id="IPR002942">
    <property type="entry name" value="S4_RNA-bd"/>
</dbReference>
<comment type="caution">
    <text evidence="5">The sequence shown here is derived from an EMBL/GenBank/DDBJ whole genome shotgun (WGS) entry which is preliminary data.</text>
</comment>
<evidence type="ECO:0000259" key="4">
    <source>
        <dbReference type="SMART" id="SM00363"/>
    </source>
</evidence>
<accession>A0A9D1T4W1</accession>
<dbReference type="SUPFAM" id="SSF55174">
    <property type="entry name" value="Alpha-L RNA-binding motif"/>
    <property type="match status" value="1"/>
</dbReference>
<reference evidence="5" key="1">
    <citation type="submission" date="2020-10" db="EMBL/GenBank/DDBJ databases">
        <authorList>
            <person name="Gilroy R."/>
        </authorList>
    </citation>
    <scope>NUCLEOTIDE SEQUENCE</scope>
    <source>
        <strain evidence="5">1370</strain>
    </source>
</reference>
<dbReference type="NCBIfam" id="TIGR00478">
    <property type="entry name" value="tly"/>
    <property type="match status" value="1"/>
</dbReference>
<protein>
    <submittedName>
        <fullName evidence="5">TlyA family RNA methyltransferase</fullName>
    </submittedName>
</protein>